<proteinExistence type="inferred from homology"/>
<dbReference type="PANTHER" id="PTHR11851">
    <property type="entry name" value="METALLOPROTEASE"/>
    <property type="match status" value="1"/>
</dbReference>
<dbReference type="Pfam" id="PF00675">
    <property type="entry name" value="Peptidase_M16"/>
    <property type="match status" value="1"/>
</dbReference>
<dbReference type="RefSeq" id="WP_382043640.1">
    <property type="nucleotide sequence ID" value="NZ_JBHSKJ010000010.1"/>
</dbReference>
<dbReference type="InterPro" id="IPR050361">
    <property type="entry name" value="MPP/UQCRC_Complex"/>
</dbReference>
<evidence type="ECO:0000259" key="2">
    <source>
        <dbReference type="Pfam" id="PF00675"/>
    </source>
</evidence>
<accession>A0ABW0A526</accession>
<evidence type="ECO:0000313" key="4">
    <source>
        <dbReference type="Proteomes" id="UP001596222"/>
    </source>
</evidence>
<name>A0ABW0A526_9ACTN</name>
<dbReference type="InterPro" id="IPR011249">
    <property type="entry name" value="Metalloenz_LuxS/M16"/>
</dbReference>
<sequence length="385" mass="40119">MEPTHTRVLPNGIRLVAVRRTGTPLAAVLLRVGVGSADEEPDEEGLAHVLEHMVVRCAMGGGRVGDGALVTARTGKEATVYSAVVRRADAVPAVAALGPVLGDLDVPREDLAAELTAIREERAQRSADPARRLQESLMGALWPGTRCAHPVLGDPRVVDALTPQRVRHFHHRWYRPAGATLVVVADGLDELLPPIAATASAWGHGHPSPADPAVTQGQVSGAAYAGRERASRLAERPAAGAVAVTRGSASGIAFARPGGDSAAAVLACDAVKAATGLVLHTLPLRDRLCTWAMVRASGPAAAGDAVRAALNAAHARIARLDGAAWLRTEVLIPRLRTEDDVETLATRAADPRTAVGTDELAACPAGAVGDLLAEWRRWFGAERAA</sequence>
<dbReference type="InterPro" id="IPR011765">
    <property type="entry name" value="Pept_M16_N"/>
</dbReference>
<feature type="domain" description="Peptidase M16 N-terminal" evidence="2">
    <location>
        <begin position="16"/>
        <end position="153"/>
    </location>
</feature>
<keyword evidence="4" id="KW-1185">Reference proteome</keyword>
<evidence type="ECO:0000313" key="3">
    <source>
        <dbReference type="EMBL" id="MFC5146804.1"/>
    </source>
</evidence>
<reference evidence="4" key="1">
    <citation type="journal article" date="2019" name="Int. J. Syst. Evol. Microbiol.">
        <title>The Global Catalogue of Microorganisms (GCM) 10K type strain sequencing project: providing services to taxonomists for standard genome sequencing and annotation.</title>
        <authorList>
            <consortium name="The Broad Institute Genomics Platform"/>
            <consortium name="The Broad Institute Genome Sequencing Center for Infectious Disease"/>
            <person name="Wu L."/>
            <person name="Ma J."/>
        </authorList>
    </citation>
    <scope>NUCLEOTIDE SEQUENCE [LARGE SCALE GENOMIC DNA]</scope>
    <source>
        <strain evidence="4">CGMCC 4.1641</strain>
    </source>
</reference>
<dbReference type="EMBL" id="JBHSKJ010000010">
    <property type="protein sequence ID" value="MFC5146804.1"/>
    <property type="molecule type" value="Genomic_DNA"/>
</dbReference>
<protein>
    <submittedName>
        <fullName evidence="3">M16 family metallopeptidase</fullName>
    </submittedName>
</protein>
<organism evidence="3 4">
    <name type="scientific">Streptomyces aureoversilis</name>
    <dbReference type="NCBI Taxonomy" id="67277"/>
    <lineage>
        <taxon>Bacteria</taxon>
        <taxon>Bacillati</taxon>
        <taxon>Actinomycetota</taxon>
        <taxon>Actinomycetes</taxon>
        <taxon>Kitasatosporales</taxon>
        <taxon>Streptomycetaceae</taxon>
        <taxon>Streptomyces</taxon>
    </lineage>
</organism>
<gene>
    <name evidence="3" type="ORF">ACFPP6_19210</name>
</gene>
<comment type="similarity">
    <text evidence="1">Belongs to the peptidase M16 family.</text>
</comment>
<dbReference type="Gene3D" id="3.30.830.10">
    <property type="entry name" value="Metalloenzyme, LuxS/M16 peptidase-like"/>
    <property type="match status" value="1"/>
</dbReference>
<evidence type="ECO:0000256" key="1">
    <source>
        <dbReference type="ARBA" id="ARBA00007261"/>
    </source>
</evidence>
<dbReference type="PANTHER" id="PTHR11851:SF49">
    <property type="entry name" value="MITOCHONDRIAL-PROCESSING PEPTIDASE SUBUNIT ALPHA"/>
    <property type="match status" value="1"/>
</dbReference>
<dbReference type="SUPFAM" id="SSF63411">
    <property type="entry name" value="LuxS/MPP-like metallohydrolase"/>
    <property type="match status" value="1"/>
</dbReference>
<comment type="caution">
    <text evidence="3">The sequence shown here is derived from an EMBL/GenBank/DDBJ whole genome shotgun (WGS) entry which is preliminary data.</text>
</comment>
<dbReference type="Proteomes" id="UP001596222">
    <property type="component" value="Unassembled WGS sequence"/>
</dbReference>